<dbReference type="WBParaSite" id="maker-unitig_30251-snap-gene-0.4-mRNA-1">
    <property type="protein sequence ID" value="maker-unitig_30251-snap-gene-0.4-mRNA-1"/>
    <property type="gene ID" value="maker-unitig_30251-snap-gene-0.4"/>
</dbReference>
<evidence type="ECO:0000256" key="1">
    <source>
        <dbReference type="SAM" id="MobiDB-lite"/>
    </source>
</evidence>
<feature type="compositionally biased region" description="Polar residues" evidence="1">
    <location>
        <begin position="115"/>
        <end position="129"/>
    </location>
</feature>
<evidence type="ECO:0000313" key="2">
    <source>
        <dbReference type="Proteomes" id="UP000095280"/>
    </source>
</evidence>
<dbReference type="AlphaFoldDB" id="A0A1I8FEQ3"/>
<feature type="compositionally biased region" description="Gly residues" evidence="1">
    <location>
        <begin position="136"/>
        <end position="149"/>
    </location>
</feature>
<feature type="region of interest" description="Disordered" evidence="1">
    <location>
        <begin position="1"/>
        <end position="157"/>
    </location>
</feature>
<accession>A0A1I8FEQ3</accession>
<protein>
    <submittedName>
        <fullName evidence="3">Uncharacterized protein</fullName>
    </submittedName>
</protein>
<proteinExistence type="predicted"/>
<sequence>MRPSKRHGSSSCTSQPVHGALGRCVRQFTDNQGSDISDGEDSVSTPNCQVWAPATTDSIGQAGKARHQATALTEDEPRNSSSEGGRLRLGLQGSAGDSDRGAARPILGPAGLFEQQGSSAWRLPTSSRRLNPRSGCGRGDGGGRGGGGEPRPQLCTD</sequence>
<dbReference type="Proteomes" id="UP000095280">
    <property type="component" value="Unplaced"/>
</dbReference>
<name>A0A1I8FEQ3_9PLAT</name>
<evidence type="ECO:0000313" key="3">
    <source>
        <dbReference type="WBParaSite" id="maker-unitig_30251-snap-gene-0.4-mRNA-1"/>
    </source>
</evidence>
<reference evidence="3" key="1">
    <citation type="submission" date="2016-11" db="UniProtKB">
        <authorList>
            <consortium name="WormBaseParasite"/>
        </authorList>
    </citation>
    <scope>IDENTIFICATION</scope>
</reference>
<keyword evidence="2" id="KW-1185">Reference proteome</keyword>
<organism evidence="2 3">
    <name type="scientific">Macrostomum lignano</name>
    <dbReference type="NCBI Taxonomy" id="282301"/>
    <lineage>
        <taxon>Eukaryota</taxon>
        <taxon>Metazoa</taxon>
        <taxon>Spiralia</taxon>
        <taxon>Lophotrochozoa</taxon>
        <taxon>Platyhelminthes</taxon>
        <taxon>Rhabditophora</taxon>
        <taxon>Macrostomorpha</taxon>
        <taxon>Macrostomida</taxon>
        <taxon>Macrostomidae</taxon>
        <taxon>Macrostomum</taxon>
    </lineage>
</organism>